<sequence length="194" mass="22210">MVPTDGIPVHRRSARVPQLPDRYGFLDLTGQLNNNPRTYTEVRLDINLDKWLEAVRFEMASMGSNKVSTLVDLPKGVKFIGCKWVYRRKLRADVEVTIFKARLMAKGIWVMLPTSLASRSRRMLELTPSSYIDKVFKRFKMENSKRGFLPMRPDVAFALSITSRYQGYVEEATTMDFTTKVEYITTSGAAKEAV</sequence>
<evidence type="ECO:0000313" key="1">
    <source>
        <dbReference type="EMBL" id="KAK4397441.1"/>
    </source>
</evidence>
<evidence type="ECO:0008006" key="3">
    <source>
        <dbReference type="Google" id="ProtNLM"/>
    </source>
</evidence>
<dbReference type="EMBL" id="JACGWL010000008">
    <property type="protein sequence ID" value="KAK4397441.1"/>
    <property type="molecule type" value="Genomic_DNA"/>
</dbReference>
<reference evidence="1" key="2">
    <citation type="journal article" date="2024" name="Plant">
        <title>Genomic evolution and insights into agronomic trait innovations of Sesamum species.</title>
        <authorList>
            <person name="Miao H."/>
            <person name="Wang L."/>
            <person name="Qu L."/>
            <person name="Liu H."/>
            <person name="Sun Y."/>
            <person name="Le M."/>
            <person name="Wang Q."/>
            <person name="Wei S."/>
            <person name="Zheng Y."/>
            <person name="Lin W."/>
            <person name="Duan Y."/>
            <person name="Cao H."/>
            <person name="Xiong S."/>
            <person name="Wang X."/>
            <person name="Wei L."/>
            <person name="Li C."/>
            <person name="Ma Q."/>
            <person name="Ju M."/>
            <person name="Zhao R."/>
            <person name="Li G."/>
            <person name="Mu C."/>
            <person name="Tian Q."/>
            <person name="Mei H."/>
            <person name="Zhang T."/>
            <person name="Gao T."/>
            <person name="Zhang H."/>
        </authorList>
    </citation>
    <scope>NUCLEOTIDE SEQUENCE</scope>
    <source>
        <strain evidence="1">K16</strain>
    </source>
</reference>
<dbReference type="Proteomes" id="UP001289374">
    <property type="component" value="Unassembled WGS sequence"/>
</dbReference>
<accession>A0AAE1WQ67</accession>
<comment type="caution">
    <text evidence="1">The sequence shown here is derived from an EMBL/GenBank/DDBJ whole genome shotgun (WGS) entry which is preliminary data.</text>
</comment>
<organism evidence="1 2">
    <name type="scientific">Sesamum angolense</name>
    <dbReference type="NCBI Taxonomy" id="2727404"/>
    <lineage>
        <taxon>Eukaryota</taxon>
        <taxon>Viridiplantae</taxon>
        <taxon>Streptophyta</taxon>
        <taxon>Embryophyta</taxon>
        <taxon>Tracheophyta</taxon>
        <taxon>Spermatophyta</taxon>
        <taxon>Magnoliopsida</taxon>
        <taxon>eudicotyledons</taxon>
        <taxon>Gunneridae</taxon>
        <taxon>Pentapetalae</taxon>
        <taxon>asterids</taxon>
        <taxon>lamiids</taxon>
        <taxon>Lamiales</taxon>
        <taxon>Pedaliaceae</taxon>
        <taxon>Sesamum</taxon>
    </lineage>
</organism>
<keyword evidence="2" id="KW-1185">Reference proteome</keyword>
<evidence type="ECO:0000313" key="2">
    <source>
        <dbReference type="Proteomes" id="UP001289374"/>
    </source>
</evidence>
<gene>
    <name evidence="1" type="ORF">Sango_1580700</name>
</gene>
<proteinExistence type="predicted"/>
<reference evidence="1" key="1">
    <citation type="submission" date="2020-06" db="EMBL/GenBank/DDBJ databases">
        <authorList>
            <person name="Li T."/>
            <person name="Hu X."/>
            <person name="Zhang T."/>
            <person name="Song X."/>
            <person name="Zhang H."/>
            <person name="Dai N."/>
            <person name="Sheng W."/>
            <person name="Hou X."/>
            <person name="Wei L."/>
        </authorList>
    </citation>
    <scope>NUCLEOTIDE SEQUENCE</scope>
    <source>
        <strain evidence="1">K16</strain>
        <tissue evidence="1">Leaf</tissue>
    </source>
</reference>
<dbReference type="AlphaFoldDB" id="A0AAE1WQ67"/>
<protein>
    <recommendedName>
        <fullName evidence="3">Reverse transcriptase Ty1/copia-type domain-containing protein</fullName>
    </recommendedName>
</protein>
<name>A0AAE1WQ67_9LAMI</name>